<dbReference type="PROSITE" id="PS51471">
    <property type="entry name" value="FE2OG_OXY"/>
    <property type="match status" value="1"/>
</dbReference>
<dbReference type="STRING" id="6293.A0A1I8EDI6"/>
<dbReference type="GO" id="GO:0035516">
    <property type="term" value="F:broad specificity oxidative DNA demethylase activity"/>
    <property type="evidence" value="ECO:0007669"/>
    <property type="project" value="TreeGrafter"/>
</dbReference>
<protein>
    <submittedName>
        <fullName evidence="8">Fe2OG dioxygenase domain-containing protein</fullName>
    </submittedName>
</protein>
<evidence type="ECO:0000259" key="7">
    <source>
        <dbReference type="PROSITE" id="PS51471"/>
    </source>
</evidence>
<name>A0A1I8EDI6_WUCBA</name>
<dbReference type="PANTHER" id="PTHR16557">
    <property type="entry name" value="ALKYLATED DNA REPAIR PROTEIN ALKB-RELATED"/>
    <property type="match status" value="1"/>
</dbReference>
<dbReference type="PANTHER" id="PTHR16557:SF2">
    <property type="entry name" value="NUCLEIC ACID DIOXYGENASE ALKBH1"/>
    <property type="match status" value="1"/>
</dbReference>
<dbReference type="GO" id="GO:0035513">
    <property type="term" value="P:oxidative RNA demethylation"/>
    <property type="evidence" value="ECO:0007669"/>
    <property type="project" value="TreeGrafter"/>
</dbReference>
<evidence type="ECO:0000256" key="3">
    <source>
        <dbReference type="ARBA" id="ARBA00023002"/>
    </source>
</evidence>
<dbReference type="GO" id="GO:0005737">
    <property type="term" value="C:cytoplasm"/>
    <property type="evidence" value="ECO:0007669"/>
    <property type="project" value="TreeGrafter"/>
</dbReference>
<proteinExistence type="predicted"/>
<feature type="binding site" evidence="5">
    <location>
        <position position="274"/>
    </location>
    <ligand>
        <name>Fe cation</name>
        <dbReference type="ChEBI" id="CHEBI:24875"/>
        <note>catalytic</note>
    </ligand>
</feature>
<evidence type="ECO:0000256" key="2">
    <source>
        <dbReference type="ARBA" id="ARBA00022964"/>
    </source>
</evidence>
<dbReference type="WBParaSite" id="maker-PairedContig_1579-snap-gene-0.18-mRNA-1">
    <property type="protein sequence ID" value="maker-PairedContig_1579-snap-gene-0.18-mRNA-1"/>
    <property type="gene ID" value="maker-PairedContig_1579-snap-gene-0.18"/>
</dbReference>
<dbReference type="Gene3D" id="2.60.120.590">
    <property type="entry name" value="Alpha-ketoglutarate-dependent dioxygenase AlkB-like"/>
    <property type="match status" value="1"/>
</dbReference>
<keyword evidence="1 5" id="KW-0479">Metal-binding</keyword>
<keyword evidence="3" id="KW-0560">Oxidoreductase</keyword>
<dbReference type="SUPFAM" id="SSF51197">
    <property type="entry name" value="Clavaminate synthase-like"/>
    <property type="match status" value="1"/>
</dbReference>
<feature type="transmembrane region" description="Helical" evidence="6">
    <location>
        <begin position="13"/>
        <end position="35"/>
    </location>
</feature>
<keyword evidence="2" id="KW-0223">Dioxygenase</keyword>
<keyword evidence="4 5" id="KW-0408">Iron</keyword>
<dbReference type="InterPro" id="IPR027450">
    <property type="entry name" value="AlkB-like"/>
</dbReference>
<dbReference type="InterPro" id="IPR005123">
    <property type="entry name" value="Oxoglu/Fe-dep_dioxygenase_dom"/>
</dbReference>
<evidence type="ECO:0000256" key="5">
    <source>
        <dbReference type="PIRSR" id="PIRSR604574-2"/>
    </source>
</evidence>
<evidence type="ECO:0000256" key="1">
    <source>
        <dbReference type="ARBA" id="ARBA00022723"/>
    </source>
</evidence>
<evidence type="ECO:0000256" key="6">
    <source>
        <dbReference type="SAM" id="Phobius"/>
    </source>
</evidence>
<dbReference type="Pfam" id="PF13532">
    <property type="entry name" value="2OG-FeII_Oxy_2"/>
    <property type="match status" value="1"/>
</dbReference>
<feature type="binding site" evidence="5">
    <location>
        <position position="272"/>
    </location>
    <ligand>
        <name>Fe cation</name>
        <dbReference type="ChEBI" id="CHEBI:24875"/>
        <note>catalytic</note>
    </ligand>
</feature>
<dbReference type="AlphaFoldDB" id="A0A1I8EDI6"/>
<reference evidence="8" key="1">
    <citation type="submission" date="2016-11" db="UniProtKB">
        <authorList>
            <consortium name="WormBaseParasite"/>
        </authorList>
    </citation>
    <scope>IDENTIFICATION</scope>
    <source>
        <strain evidence="8">pt0022</strain>
    </source>
</reference>
<dbReference type="GO" id="GO:0008198">
    <property type="term" value="F:ferrous iron binding"/>
    <property type="evidence" value="ECO:0007669"/>
    <property type="project" value="TreeGrafter"/>
</dbReference>
<feature type="domain" description="Fe2OG dioxygenase" evidence="7">
    <location>
        <begin position="254"/>
        <end position="365"/>
    </location>
</feature>
<keyword evidence="6" id="KW-0812">Transmembrane</keyword>
<comment type="cofactor">
    <cofactor evidence="5">
        <name>Fe(2+)</name>
        <dbReference type="ChEBI" id="CHEBI:29033"/>
    </cofactor>
    <text evidence="5">Binds 1 Fe(2+) ion per subunit.</text>
</comment>
<sequence length="368" mass="41627">MVGWQLRLTPKQAAAKIVVAVVGLAIGAYGVATVYEPLQGLQDELDLRKGELLRYYKTKHDERIRQATNKYPIGVNDGNGYRDHSPSDSLFRRTFKFYKRHDMAPNFSKVFDLRSSLSAHGIICSKFEPVVAPSDIMLEKLGLRPVSEWTASTITHRPGMVMLNGIFKSISHLQWIKRSLFIYAESPGFTNVGLQVPNVRNVFKEYGRQLRWSTLGLHYDWATKIYPLEGESLPEELVSLSNVLSQALGIGPMYADAAIINFYSRKSTLAPHVDRSERSLSSPLISLSFGQTAIYLAGGTDLDDPVDAFYIRSGDVLVIYGPQRLIYHAVPRILQDKHFEDKDQPEEIVKYANKNRINITLRQVDEHK</sequence>
<keyword evidence="6" id="KW-0472">Membrane</keyword>
<keyword evidence="6" id="KW-1133">Transmembrane helix</keyword>
<dbReference type="InterPro" id="IPR037151">
    <property type="entry name" value="AlkB-like_sf"/>
</dbReference>
<accession>A0A1I8EDI6</accession>
<dbReference type="InterPro" id="IPR004574">
    <property type="entry name" value="Alkb"/>
</dbReference>
<evidence type="ECO:0000313" key="8">
    <source>
        <dbReference type="WBParaSite" id="maker-PairedContig_1579-snap-gene-0.18-mRNA-1"/>
    </source>
</evidence>
<evidence type="ECO:0000256" key="4">
    <source>
        <dbReference type="ARBA" id="ARBA00023004"/>
    </source>
</evidence>
<feature type="binding site" evidence="5">
    <location>
        <position position="328"/>
    </location>
    <ligand>
        <name>Fe cation</name>
        <dbReference type="ChEBI" id="CHEBI:24875"/>
        <note>catalytic</note>
    </ligand>
</feature>
<dbReference type="GO" id="GO:0035515">
    <property type="term" value="F:oxidative RNA demethylase activity"/>
    <property type="evidence" value="ECO:0007669"/>
    <property type="project" value="TreeGrafter"/>
</dbReference>
<organism evidence="8">
    <name type="scientific">Wuchereria bancrofti</name>
    <dbReference type="NCBI Taxonomy" id="6293"/>
    <lineage>
        <taxon>Eukaryota</taxon>
        <taxon>Metazoa</taxon>
        <taxon>Ecdysozoa</taxon>
        <taxon>Nematoda</taxon>
        <taxon>Chromadorea</taxon>
        <taxon>Rhabditida</taxon>
        <taxon>Spirurina</taxon>
        <taxon>Spiruromorpha</taxon>
        <taxon>Filarioidea</taxon>
        <taxon>Onchocercidae</taxon>
        <taxon>Wuchereria</taxon>
    </lineage>
</organism>
<dbReference type="GO" id="GO:0005634">
    <property type="term" value="C:nucleus"/>
    <property type="evidence" value="ECO:0007669"/>
    <property type="project" value="TreeGrafter"/>
</dbReference>